<comment type="catalytic activity">
    <reaction evidence="17">
        <text>4 Cu(+) + O2 + 4 H(+) = 4 Cu(2+) + 2 H2O</text>
        <dbReference type="Rhea" id="RHEA:30083"/>
        <dbReference type="ChEBI" id="CHEBI:15377"/>
        <dbReference type="ChEBI" id="CHEBI:15378"/>
        <dbReference type="ChEBI" id="CHEBI:15379"/>
        <dbReference type="ChEBI" id="CHEBI:29036"/>
        <dbReference type="ChEBI" id="CHEBI:49552"/>
        <dbReference type="EC" id="1.16.3.4"/>
    </reaction>
    <physiologicalReaction direction="left-to-right" evidence="17">
        <dbReference type="Rhea" id="RHEA:30084"/>
    </physiologicalReaction>
</comment>
<keyword evidence="10" id="KW-0560">Oxidoreductase</keyword>
<keyword evidence="13" id="KW-0325">Glycoprotein</keyword>
<evidence type="ECO:0000256" key="22">
    <source>
        <dbReference type="ARBA" id="ARBA00062165"/>
    </source>
</evidence>
<dbReference type="GO" id="GO:0005615">
    <property type="term" value="C:extracellular space"/>
    <property type="evidence" value="ECO:0007669"/>
    <property type="project" value="UniProtKB-ARBA"/>
</dbReference>
<dbReference type="InterPro" id="IPR033138">
    <property type="entry name" value="Cu_oxidase_CS"/>
</dbReference>
<evidence type="ECO:0000256" key="8">
    <source>
        <dbReference type="ARBA" id="ARBA00022729"/>
    </source>
</evidence>
<dbReference type="GO" id="GO:0004322">
    <property type="term" value="F:ferroxidase activity"/>
    <property type="evidence" value="ECO:0007669"/>
    <property type="project" value="UniProtKB-EC"/>
</dbReference>
<dbReference type="CDD" id="cd11021">
    <property type="entry name" value="CuRO_2_ceruloplasmin"/>
    <property type="match status" value="1"/>
</dbReference>
<dbReference type="PROSITE" id="PS00080">
    <property type="entry name" value="MULTICOPPER_OXIDASE2"/>
    <property type="match status" value="1"/>
</dbReference>
<dbReference type="InterPro" id="IPR011706">
    <property type="entry name" value="Cu-oxidase_C"/>
</dbReference>
<evidence type="ECO:0000256" key="7">
    <source>
        <dbReference type="ARBA" id="ARBA00022723"/>
    </source>
</evidence>
<evidence type="ECO:0000256" key="21">
    <source>
        <dbReference type="ARBA" id="ARBA00057991"/>
    </source>
</evidence>
<dbReference type="InterPro" id="IPR048236">
    <property type="entry name" value="Ceruloplasmin-like_CuRO_5"/>
</dbReference>
<dbReference type="EC" id="1.11.1.27" evidence="14"/>
<dbReference type="FunFam" id="2.60.40.420:FF:000009">
    <property type="entry name" value="Ceruloplasmin"/>
    <property type="match status" value="1"/>
</dbReference>
<feature type="domain" description="Plastocyanin-like" evidence="31">
    <location>
        <begin position="788"/>
        <end position="862"/>
    </location>
</feature>
<evidence type="ECO:0000259" key="29">
    <source>
        <dbReference type="Pfam" id="PF00394"/>
    </source>
</evidence>
<evidence type="ECO:0000256" key="11">
    <source>
        <dbReference type="ARBA" id="ARBA00023053"/>
    </source>
</evidence>
<feature type="domain" description="Plastocyanin-like" evidence="29">
    <location>
        <begin position="222"/>
        <end position="356"/>
    </location>
</feature>
<dbReference type="FunFam" id="2.60.40.420:FF:000033">
    <property type="entry name" value="Ceruloplasmin"/>
    <property type="match status" value="1"/>
</dbReference>
<evidence type="ECO:0000256" key="10">
    <source>
        <dbReference type="ARBA" id="ARBA00023002"/>
    </source>
</evidence>
<dbReference type="InterPro" id="IPR045087">
    <property type="entry name" value="Cu-oxidase_fam"/>
</dbReference>
<dbReference type="InterPro" id="IPR001117">
    <property type="entry name" value="Cu-oxidase_2nd"/>
</dbReference>
<keyword evidence="6" id="KW-0964">Secreted</keyword>
<sequence length="1060" mass="120945">MNFLLLGAFLFLYTPLAWTRDRHYYIGIIEAVWDYASDNGEKKLISVDMEQSNLYLQNGPDRIGRAYKKALYVLYTDDTFRKTIDKPVWLGFLGPIIKAEAGDKVYVHLKNFASRPYTFHSHGVTYYKENEGAVYPDNTTDFQKADDKVLPGEKYLYVLHASEQSPVDGDSNCVTRIYHSHVDAPKDIASGLIGPLILCKKDSLDKEKEKNIDQEFVVMFSVVDENLSWYLEDNIKAFCSEPEKVDKDDEDFQESNRMYSMNGYTFGSLPGLSMCAEDRVKWYLFGMGNEIDVHAASFHGQALTSRNYRTDTVNLFSATLFDGFMVAQNPGVWMLSCQNLNHLKAGLQAFFQVRDCNKPSPEADTQAKHVRHYYIAAEEIIWNYAPSGTDIFTGDNLTAPESDSKVFFEQGAMRIGGSYKKIVYREYTDDSFTKRKQRGPDEQHLGILGPVIWAEVGDIIKVTFHNKGPYPLSIQPTGVRFTAENEGTYYTPTAHSLKGAASHVAPKETFIYEWTVPKEMGPTYADPVCLSRMYYSGVDPTKDIFTGLIGPMKICKKGTLLANGKQRDVDKEFYLFPTVFDENESLLLDDNIRMFTTAPDTVDKEDKDFQESNKMHSVNGFMYGNQPGLDMCLGDSIVWYLFSAGNEADVHGIYFSGNTYLSKGERRDTANLFPHTSLTLLMRPDTEGTFDVECLTTDHYTGGMKQKYTVNQCKQHSEDPVFYLGERTYYVAAVEVEWDYSPSRAWEKELHRLQEQNISNAFLDKEEFYIGSKYKKAVYRQFTDSTFREQVKREAEDVHLGILGPQIHADVGDKIKIVFKNMATRPYSIHAHGVKTESSTVAPTLPGEIRTYMWQIPERSGAGAEDTACIPWAYYSTVDKVKDLYSGLIGPLIVCRKPYVKVFNPIKKMEFSLLFLVFDENESWYLDDNIKKYSDHPEKVNKEDEEFIESNKMHAINGKMFGNLQGLTMHVGDEVNWYVMGMGNEIDLHTVHFHGHSFRYKHRGIYSSDVFDLFPGTYQTLEMFPQTPGTWLLHCHVTDHVHAGMVTTYTVLPNQETKSG</sequence>
<comment type="catalytic activity">
    <reaction evidence="19">
        <text>4 nitric oxide + O2 + 2 H2O = 4 nitrite + 4 H(+)</text>
        <dbReference type="Rhea" id="RHEA:78539"/>
        <dbReference type="ChEBI" id="CHEBI:15377"/>
        <dbReference type="ChEBI" id="CHEBI:15378"/>
        <dbReference type="ChEBI" id="CHEBI:15379"/>
        <dbReference type="ChEBI" id="CHEBI:16301"/>
        <dbReference type="ChEBI" id="CHEBI:16480"/>
    </reaction>
    <physiologicalReaction direction="left-to-right" evidence="19">
        <dbReference type="Rhea" id="RHEA:78540"/>
    </physiologicalReaction>
</comment>
<dbReference type="CDD" id="cd11022">
    <property type="entry name" value="CuRO_4_ceruloplasmin"/>
    <property type="match status" value="1"/>
</dbReference>
<feature type="domain" description="Plastocyanin-like" evidence="31">
    <location>
        <begin position="92"/>
        <end position="201"/>
    </location>
</feature>
<evidence type="ECO:0000259" key="30">
    <source>
        <dbReference type="Pfam" id="PF07731"/>
    </source>
</evidence>
<dbReference type="GO" id="GO:0004602">
    <property type="term" value="F:glutathione peroxidase activity"/>
    <property type="evidence" value="ECO:0007669"/>
    <property type="project" value="UniProtKB-EC"/>
</dbReference>
<dbReference type="CDD" id="cd04225">
    <property type="entry name" value="CuRO_5_ceruloplasmin"/>
    <property type="match status" value="1"/>
</dbReference>
<comment type="cofactor">
    <cofactor evidence="1">
        <name>Cu(2+)</name>
        <dbReference type="ChEBI" id="CHEBI:29036"/>
    </cofactor>
</comment>
<evidence type="ECO:0000256" key="5">
    <source>
        <dbReference type="ARBA" id="ARBA00013107"/>
    </source>
</evidence>
<evidence type="ECO:0000256" key="3">
    <source>
        <dbReference type="ARBA" id="ARBA00010609"/>
    </source>
</evidence>
<comment type="catalytic activity">
    <reaction evidence="18">
        <text>a hydroperoxide + 2 glutathione = an alcohol + glutathione disulfide + H2O</text>
        <dbReference type="Rhea" id="RHEA:62632"/>
        <dbReference type="ChEBI" id="CHEBI:15377"/>
        <dbReference type="ChEBI" id="CHEBI:30879"/>
        <dbReference type="ChEBI" id="CHEBI:35924"/>
        <dbReference type="ChEBI" id="CHEBI:57925"/>
        <dbReference type="ChEBI" id="CHEBI:58297"/>
        <dbReference type="EC" id="1.11.1.27"/>
    </reaction>
    <physiologicalReaction direction="left-to-right" evidence="18">
        <dbReference type="Rhea" id="RHEA:62633"/>
    </physiologicalReaction>
</comment>
<evidence type="ECO:0000256" key="12">
    <source>
        <dbReference type="ARBA" id="ARBA00023157"/>
    </source>
</evidence>
<evidence type="ECO:0000256" key="19">
    <source>
        <dbReference type="ARBA" id="ARBA00050279"/>
    </source>
</evidence>
<evidence type="ECO:0000256" key="13">
    <source>
        <dbReference type="ARBA" id="ARBA00023180"/>
    </source>
</evidence>
<evidence type="ECO:0000256" key="9">
    <source>
        <dbReference type="ARBA" id="ARBA00022737"/>
    </source>
</evidence>
<evidence type="ECO:0000259" key="31">
    <source>
        <dbReference type="Pfam" id="PF07732"/>
    </source>
</evidence>
<evidence type="ECO:0000256" key="25">
    <source>
        <dbReference type="ARBA" id="ARBA00078105"/>
    </source>
</evidence>
<evidence type="ECO:0000256" key="26">
    <source>
        <dbReference type="ARBA" id="ARBA00080685"/>
    </source>
</evidence>
<dbReference type="GO" id="GO:0006826">
    <property type="term" value="P:iron ion transport"/>
    <property type="evidence" value="ECO:0007669"/>
    <property type="project" value="TreeGrafter"/>
</dbReference>
<evidence type="ECO:0000256" key="2">
    <source>
        <dbReference type="ARBA" id="ARBA00004613"/>
    </source>
</evidence>
<keyword evidence="9" id="KW-0677">Repeat</keyword>
<comment type="similarity">
    <text evidence="3">Belongs to the multicopper oxidase family.</text>
</comment>
<keyword evidence="8 28" id="KW-0732">Signal</keyword>
<evidence type="ECO:0000256" key="15">
    <source>
        <dbReference type="ARBA" id="ARBA00036108"/>
    </source>
</evidence>
<dbReference type="FunFam" id="2.60.40.420:FF:000037">
    <property type="entry name" value="Ceruloplasmin"/>
    <property type="match status" value="1"/>
</dbReference>
<reference evidence="32" key="2">
    <citation type="submission" date="2025-09" db="UniProtKB">
        <authorList>
            <consortium name="Ensembl"/>
        </authorList>
    </citation>
    <scope>IDENTIFICATION</scope>
</reference>
<evidence type="ECO:0000256" key="4">
    <source>
        <dbReference type="ARBA" id="ARBA00012310"/>
    </source>
</evidence>
<keyword evidence="11" id="KW-0915">Sodium</keyword>
<evidence type="ECO:0000256" key="20">
    <source>
        <dbReference type="ARBA" id="ARBA00052510"/>
    </source>
</evidence>
<dbReference type="Proteomes" id="UP000694386">
    <property type="component" value="Unplaced"/>
</dbReference>
<dbReference type="SUPFAM" id="SSF49503">
    <property type="entry name" value="Cupredoxins"/>
    <property type="match status" value="6"/>
</dbReference>
<evidence type="ECO:0000256" key="27">
    <source>
        <dbReference type="ARBA" id="ARBA00082571"/>
    </source>
</evidence>
<dbReference type="EC" id="1.16.3.1" evidence="5"/>
<dbReference type="Pfam" id="PF07732">
    <property type="entry name" value="Cu-oxidase_3"/>
    <property type="match status" value="2"/>
</dbReference>
<dbReference type="PROSITE" id="PS00079">
    <property type="entry name" value="MULTICOPPER_OXIDASE1"/>
    <property type="match status" value="3"/>
</dbReference>
<proteinExistence type="inferred from homology"/>
<organism evidence="32 33">
    <name type="scientific">Cricetulus griseus</name>
    <name type="common">Chinese hamster</name>
    <name type="synonym">Cricetulus barabensis griseus</name>
    <dbReference type="NCBI Taxonomy" id="10029"/>
    <lineage>
        <taxon>Eukaryota</taxon>
        <taxon>Metazoa</taxon>
        <taxon>Chordata</taxon>
        <taxon>Craniata</taxon>
        <taxon>Vertebrata</taxon>
        <taxon>Euteleostomi</taxon>
        <taxon>Mammalia</taxon>
        <taxon>Eutheria</taxon>
        <taxon>Euarchontoglires</taxon>
        <taxon>Glires</taxon>
        <taxon>Rodentia</taxon>
        <taxon>Myomorpha</taxon>
        <taxon>Muroidea</taxon>
        <taxon>Cricetidae</taxon>
        <taxon>Cricetinae</taxon>
        <taxon>Cricetulus</taxon>
    </lineage>
</organism>
<comment type="function">
    <text evidence="21">Multifunctional blue, copper-binding (6-7 atoms per molecule) glycoprotein. It has ferroxidase activity oxidizing Fe(2+) to Fe(3+) without releasing radical oxygen species. It is involved in iron transport across the cell membrane. Copper ions provide a large number of enzymatic activites. Oxidizes highly toxic ferrous ions to the ferric state for further incorporation onto apo-transferrins, catalyzes Cu(+) oxidation and promotes the oxidation of biogenic amines such as norepinephrin and serotonin. Provides Cu(2+) ions for the ascorbate-mediated deaminase degradation of the heparan sulfate chains of GPC1. Has glutathione peroxidase-like activity, can remove both hydrogen peroxide and lipid hydroperoxide in the presence of thiols. Also shows NO-oxidase and NO2 synthase activities that determine endocrine NO homeostasis.</text>
</comment>
<comment type="subunit">
    <text evidence="22">Found in a complex with MPO and LTF; interacts directly with MPO and LTF, which allows Fe(3+) incorporation into LTF, activation of CP ferroxidase activity and protection of CP antioxidant properties by MPO.</text>
</comment>
<comment type="subcellular location">
    <subcellularLocation>
        <location evidence="2">Secreted</location>
    </subcellularLocation>
</comment>
<dbReference type="GO" id="GO:0005507">
    <property type="term" value="F:copper ion binding"/>
    <property type="evidence" value="ECO:0007669"/>
    <property type="project" value="InterPro"/>
</dbReference>
<dbReference type="InterPro" id="IPR011707">
    <property type="entry name" value="Cu-oxidase-like_N"/>
</dbReference>
<dbReference type="FunFam" id="2.60.40.420:FF:000028">
    <property type="entry name" value="Ceruloplasmin"/>
    <property type="match status" value="1"/>
</dbReference>
<evidence type="ECO:0000256" key="1">
    <source>
        <dbReference type="ARBA" id="ARBA00001973"/>
    </source>
</evidence>
<dbReference type="CDD" id="cd11012">
    <property type="entry name" value="CuRO_6_ceruloplasmin"/>
    <property type="match status" value="1"/>
</dbReference>
<dbReference type="Gene3D" id="2.60.40.420">
    <property type="entry name" value="Cupredoxins - blue copper proteins"/>
    <property type="match status" value="5"/>
</dbReference>
<dbReference type="AlphaFoldDB" id="A0A8C2LZT8"/>
<dbReference type="PANTHER" id="PTHR11709">
    <property type="entry name" value="MULTI-COPPER OXIDASE"/>
    <property type="match status" value="1"/>
</dbReference>
<evidence type="ECO:0000256" key="16">
    <source>
        <dbReference type="ARBA" id="ARBA00038978"/>
    </source>
</evidence>
<evidence type="ECO:0000256" key="23">
    <source>
        <dbReference type="ARBA" id="ARBA00072777"/>
    </source>
</evidence>
<dbReference type="FunFam" id="2.60.40.420:FF:000015">
    <property type="entry name" value="Ceruloplasmin"/>
    <property type="match status" value="1"/>
</dbReference>
<evidence type="ECO:0000256" key="14">
    <source>
        <dbReference type="ARBA" id="ARBA00026115"/>
    </source>
</evidence>
<evidence type="ECO:0000256" key="17">
    <source>
        <dbReference type="ARBA" id="ARBA00048092"/>
    </source>
</evidence>
<keyword evidence="12" id="KW-1015">Disulfide bond</keyword>
<name>A0A8C2LZT8_CRIGR</name>
<dbReference type="GO" id="GO:0005886">
    <property type="term" value="C:plasma membrane"/>
    <property type="evidence" value="ECO:0007669"/>
    <property type="project" value="TreeGrafter"/>
</dbReference>
<dbReference type="Pfam" id="PF00394">
    <property type="entry name" value="Cu-oxidase"/>
    <property type="match status" value="1"/>
</dbReference>
<dbReference type="InterPro" id="IPR008972">
    <property type="entry name" value="Cupredoxin"/>
</dbReference>
<keyword evidence="7" id="KW-0479">Metal-binding</keyword>
<reference evidence="32" key="1">
    <citation type="submission" date="2025-08" db="UniProtKB">
        <authorList>
            <consortium name="Ensembl"/>
        </authorList>
    </citation>
    <scope>IDENTIFICATION</scope>
</reference>
<evidence type="ECO:0000256" key="18">
    <source>
        <dbReference type="ARBA" id="ARBA00050220"/>
    </source>
</evidence>
<accession>A0A8C2LZT8</accession>
<comment type="catalytic activity">
    <reaction evidence="20">
        <text>4 Fe(2+) + O2 + 4 H(+) = 4 Fe(3+) + 2 H2O</text>
        <dbReference type="Rhea" id="RHEA:11148"/>
        <dbReference type="ChEBI" id="CHEBI:15377"/>
        <dbReference type="ChEBI" id="CHEBI:15378"/>
        <dbReference type="ChEBI" id="CHEBI:15379"/>
        <dbReference type="ChEBI" id="CHEBI:29033"/>
        <dbReference type="ChEBI" id="CHEBI:29034"/>
        <dbReference type="EC" id="1.16.3.1"/>
    </reaction>
    <physiologicalReaction direction="right-to-left" evidence="20">
        <dbReference type="Rhea" id="RHEA:11150"/>
    </physiologicalReaction>
</comment>
<dbReference type="Ensembl" id="ENSCGRT00001014780.1">
    <property type="protein sequence ID" value="ENSCGRP00001010557.1"/>
    <property type="gene ID" value="ENSCGRG00001012365.1"/>
</dbReference>
<evidence type="ECO:0000256" key="28">
    <source>
        <dbReference type="SAM" id="SignalP"/>
    </source>
</evidence>
<evidence type="ECO:0000313" key="33">
    <source>
        <dbReference type="Proteomes" id="UP000694386"/>
    </source>
</evidence>
<dbReference type="EC" id="1.11.1.9" evidence="4"/>
<dbReference type="Pfam" id="PF07731">
    <property type="entry name" value="Cu-oxidase_2"/>
    <property type="match status" value="1"/>
</dbReference>
<protein>
    <recommendedName>
        <fullName evidence="23">Ceruloplasmin</fullName>
        <ecNumber evidence="14">1.11.1.27</ecNumber>
        <ecNumber evidence="4">1.11.1.9</ecNumber>
        <ecNumber evidence="5">1.16.3.1</ecNumber>
        <ecNumber evidence="16">1.16.3.4</ecNumber>
    </recommendedName>
    <alternativeName>
        <fullName evidence="27">Cuproxidase ceruloplasmin</fullName>
    </alternativeName>
    <alternativeName>
        <fullName evidence="26">Ferroxidase ceruloplasmin</fullName>
    </alternativeName>
    <alternativeName>
        <fullName evidence="24">Glutathione peroxidase ceruloplasmin</fullName>
    </alternativeName>
    <alternativeName>
        <fullName evidence="25">Glutathione-dependent peroxiredoxin ceruloplasmin</fullName>
    </alternativeName>
</protein>
<dbReference type="PANTHER" id="PTHR11709:SF226">
    <property type="entry name" value="CERULOPLASMIN"/>
    <property type="match status" value="1"/>
</dbReference>
<dbReference type="EC" id="1.16.3.4" evidence="16"/>
<evidence type="ECO:0000256" key="24">
    <source>
        <dbReference type="ARBA" id="ARBA00077782"/>
    </source>
</evidence>
<evidence type="ECO:0000256" key="6">
    <source>
        <dbReference type="ARBA" id="ARBA00022525"/>
    </source>
</evidence>
<feature type="chain" id="PRO_5034926511" description="Ceruloplasmin" evidence="28">
    <location>
        <begin position="20"/>
        <end position="1060"/>
    </location>
</feature>
<feature type="signal peptide" evidence="28">
    <location>
        <begin position="1"/>
        <end position="19"/>
    </location>
</feature>
<evidence type="ECO:0000313" key="32">
    <source>
        <dbReference type="Ensembl" id="ENSCGRP00001010557.1"/>
    </source>
</evidence>
<comment type="catalytic activity">
    <reaction evidence="15">
        <text>2 glutathione + H2O2 = glutathione disulfide + 2 H2O</text>
        <dbReference type="Rhea" id="RHEA:16833"/>
        <dbReference type="ChEBI" id="CHEBI:15377"/>
        <dbReference type="ChEBI" id="CHEBI:16240"/>
        <dbReference type="ChEBI" id="CHEBI:57925"/>
        <dbReference type="ChEBI" id="CHEBI:58297"/>
        <dbReference type="EC" id="1.11.1.9"/>
    </reaction>
    <physiologicalReaction direction="left-to-right" evidence="15">
        <dbReference type="Rhea" id="RHEA:16834"/>
    </physiologicalReaction>
</comment>
<dbReference type="InterPro" id="IPR002355">
    <property type="entry name" value="Cu_oxidase_Cu_BS"/>
</dbReference>
<feature type="domain" description="Plastocyanin-like" evidence="30">
    <location>
        <begin position="950"/>
        <end position="1054"/>
    </location>
</feature>